<feature type="compositionally biased region" description="Acidic residues" evidence="1">
    <location>
        <begin position="63"/>
        <end position="76"/>
    </location>
</feature>
<name>A0A136J207_9PEZI</name>
<dbReference type="InterPro" id="IPR033338">
    <property type="entry name" value="Spc105/Spc7"/>
</dbReference>
<dbReference type="PANTHER" id="PTHR28260">
    <property type="entry name" value="SPINDLE POLE BODY COMPONENT SPC105"/>
    <property type="match status" value="1"/>
</dbReference>
<reference evidence="3" key="1">
    <citation type="submission" date="2016-02" db="EMBL/GenBank/DDBJ databases">
        <title>Draft genome sequence of Microdochium bolleyi, a fungal endophyte of beachgrass.</title>
        <authorList>
            <consortium name="DOE Joint Genome Institute"/>
            <person name="David A.S."/>
            <person name="May G."/>
            <person name="Haridas S."/>
            <person name="Lim J."/>
            <person name="Wang M."/>
            <person name="Labutti K."/>
            <person name="Lipzen A."/>
            <person name="Barry K."/>
            <person name="Grigoriev I.V."/>
        </authorList>
    </citation>
    <scope>NUCLEOTIDE SEQUENCE [LARGE SCALE GENOMIC DNA]</scope>
    <source>
        <strain evidence="3">J235TASD1</strain>
    </source>
</reference>
<dbReference type="PANTHER" id="PTHR28260:SF1">
    <property type="entry name" value="SPINDLE POLE BODY COMPONENT SPC105"/>
    <property type="match status" value="1"/>
</dbReference>
<dbReference type="Proteomes" id="UP000070501">
    <property type="component" value="Unassembled WGS sequence"/>
</dbReference>
<keyword evidence="3" id="KW-1185">Reference proteome</keyword>
<evidence type="ECO:0000313" key="2">
    <source>
        <dbReference type="EMBL" id="KXJ91192.1"/>
    </source>
</evidence>
<dbReference type="GO" id="GO:0007094">
    <property type="term" value="P:mitotic spindle assembly checkpoint signaling"/>
    <property type="evidence" value="ECO:0007669"/>
    <property type="project" value="TreeGrafter"/>
</dbReference>
<evidence type="ECO:0000256" key="1">
    <source>
        <dbReference type="SAM" id="MobiDB-lite"/>
    </source>
</evidence>
<gene>
    <name evidence="2" type="ORF">Micbo1qcDRAFT_162813</name>
</gene>
<feature type="region of interest" description="Disordered" evidence="1">
    <location>
        <begin position="1"/>
        <end position="77"/>
    </location>
</feature>
<feature type="non-terminal residue" evidence="2">
    <location>
        <position position="195"/>
    </location>
</feature>
<dbReference type="GO" id="GO:0000776">
    <property type="term" value="C:kinetochore"/>
    <property type="evidence" value="ECO:0007669"/>
    <property type="project" value="TreeGrafter"/>
</dbReference>
<proteinExistence type="predicted"/>
<dbReference type="EMBL" id="KQ964250">
    <property type="protein sequence ID" value="KXJ91192.1"/>
    <property type="molecule type" value="Genomic_DNA"/>
</dbReference>
<sequence length="195" mass="20907">MDMGSDMELTRPMGGILGSDDSADEDEQEMEMSMDVTKALGGILPGSDISSTKSKAPEPQWPSDDDDGDDDGDGDATMELTMAVGGINRQPRMSEGDLLEFDDNEEMSMELTTVLGNVLPSKRKSLLGKRRASAVEQEDMTMDMTMDITNDVGRILSGAGNEEELVDEATADMDMTMAVGGIISESSPVRSRSHA</sequence>
<feature type="compositionally biased region" description="Acidic residues" evidence="1">
    <location>
        <begin position="21"/>
        <end position="32"/>
    </location>
</feature>
<organism evidence="2 3">
    <name type="scientific">Microdochium bolleyi</name>
    <dbReference type="NCBI Taxonomy" id="196109"/>
    <lineage>
        <taxon>Eukaryota</taxon>
        <taxon>Fungi</taxon>
        <taxon>Dikarya</taxon>
        <taxon>Ascomycota</taxon>
        <taxon>Pezizomycotina</taxon>
        <taxon>Sordariomycetes</taxon>
        <taxon>Xylariomycetidae</taxon>
        <taxon>Xylariales</taxon>
        <taxon>Microdochiaceae</taxon>
        <taxon>Microdochium</taxon>
    </lineage>
</organism>
<dbReference type="InParanoid" id="A0A136J207"/>
<dbReference type="GO" id="GO:1990758">
    <property type="term" value="P:mitotic sister chromatid biorientation"/>
    <property type="evidence" value="ECO:0007669"/>
    <property type="project" value="TreeGrafter"/>
</dbReference>
<evidence type="ECO:0000313" key="3">
    <source>
        <dbReference type="Proteomes" id="UP000070501"/>
    </source>
</evidence>
<accession>A0A136J207</accession>
<dbReference type="STRING" id="196109.A0A136J207"/>
<dbReference type="OrthoDB" id="5592879at2759"/>
<dbReference type="AlphaFoldDB" id="A0A136J207"/>
<protein>
    <submittedName>
        <fullName evidence="2">Uncharacterized protein</fullName>
    </submittedName>
</protein>
<dbReference type="Pfam" id="PF15402">
    <property type="entry name" value="MELT_2"/>
    <property type="match status" value="6"/>
</dbReference>
<dbReference type="GO" id="GO:0034501">
    <property type="term" value="P:protein localization to kinetochore"/>
    <property type="evidence" value="ECO:0007669"/>
    <property type="project" value="TreeGrafter"/>
</dbReference>